<keyword evidence="3" id="KW-1185">Reference proteome</keyword>
<accession>A0A163IZZ7</accession>
<dbReference type="InParanoid" id="A0A163IZZ7"/>
<evidence type="ECO:0000256" key="1">
    <source>
        <dbReference type="SAM" id="MobiDB-lite"/>
    </source>
</evidence>
<evidence type="ECO:0000313" key="2">
    <source>
        <dbReference type="EMBL" id="SAL96333.1"/>
    </source>
</evidence>
<name>A0A163IZZ7_ABSGL</name>
<gene>
    <name evidence="2" type="primary">ABSGL_01729.1 scaffold 2091</name>
</gene>
<feature type="compositionally biased region" description="Low complexity" evidence="1">
    <location>
        <begin position="78"/>
        <end position="88"/>
    </location>
</feature>
<feature type="region of interest" description="Disordered" evidence="1">
    <location>
        <begin position="67"/>
        <end position="121"/>
    </location>
</feature>
<reference evidence="2" key="1">
    <citation type="submission" date="2016-04" db="EMBL/GenBank/DDBJ databases">
        <authorList>
            <person name="Evans L.H."/>
            <person name="Alamgir A."/>
            <person name="Owens N."/>
            <person name="Weber N.D."/>
            <person name="Virtaneva K."/>
            <person name="Barbian K."/>
            <person name="Babar A."/>
            <person name="Rosenke K."/>
        </authorList>
    </citation>
    <scope>NUCLEOTIDE SEQUENCE [LARGE SCALE GENOMIC DNA]</scope>
    <source>
        <strain evidence="2">CBS 101.48</strain>
    </source>
</reference>
<dbReference type="Proteomes" id="UP000078561">
    <property type="component" value="Unassembled WGS sequence"/>
</dbReference>
<sequence length="654" mass="74520">MGLFQITRCKKLPPDIRSYVDRLLADPKDTDESDKSTGLRGTLDNNVASGSVFNCLGNANTVIINQQAQQQREDEPGSFTSASTSTTAGKRSEDDQEADRHDSGNDNDNDRRRGKRRQLHPTPTLRTLYDFAYAMYQGNQVSVEHRNLPRDHDTSLLSPIYNFCLAKLLDFSRLDQVGRSSLNVFLSGTVNTMDISNWTDIENCFSTDIVKRIINDNKLLEFDEYQNESLKKLIADAQDAHHVRFDRFECCPTGCRMYTDDGEPLLRRCPDCNVPRKASSYVSVVSNSDIIAGKLFNPLTRQQMRHPFRRQNVPGVLTDIFDASVYRDMMERQYFTSAFDVTIGLSIDGFSLFNKGRFQCSLVNMVIYNIDPLERKKKHNLHQLLITHGTKKPKALDSFLSPIFRELDHLSLAGIMMTTADRQTIRDKITFISIGIANRRSDLSGDDYDRKTQIHGYRIAMVRHNRWNDETEAGYMDYWKPIFKILFRHTGINMKSITNSSRQNSSPQMSPIKSSFSNNAKNVCLNKSILAKLVKGANDDTIKVFGVDIVGLNGYVYALKKYEDIIVAAKATGDMFLPRDEADMGTFLETDSLFPVLFNFKVHVLDLMEQITTAQRNMERQRRIRRDITAATNQPPLSPLFMPPTFFTPMSSIQ</sequence>
<dbReference type="AlphaFoldDB" id="A0A163IZZ7"/>
<dbReference type="EMBL" id="LT550921">
    <property type="protein sequence ID" value="SAL96333.1"/>
    <property type="molecule type" value="Genomic_DNA"/>
</dbReference>
<proteinExistence type="predicted"/>
<organism evidence="2">
    <name type="scientific">Absidia glauca</name>
    <name type="common">Pin mould</name>
    <dbReference type="NCBI Taxonomy" id="4829"/>
    <lineage>
        <taxon>Eukaryota</taxon>
        <taxon>Fungi</taxon>
        <taxon>Fungi incertae sedis</taxon>
        <taxon>Mucoromycota</taxon>
        <taxon>Mucoromycotina</taxon>
        <taxon>Mucoromycetes</taxon>
        <taxon>Mucorales</taxon>
        <taxon>Cunninghamellaceae</taxon>
        <taxon>Absidia</taxon>
    </lineage>
</organism>
<protein>
    <submittedName>
        <fullName evidence="2">Uncharacterized protein</fullName>
    </submittedName>
</protein>
<feature type="compositionally biased region" description="Basic and acidic residues" evidence="1">
    <location>
        <begin position="90"/>
        <end position="111"/>
    </location>
</feature>
<dbReference type="OrthoDB" id="2289822at2759"/>
<evidence type="ECO:0000313" key="3">
    <source>
        <dbReference type="Proteomes" id="UP000078561"/>
    </source>
</evidence>